<protein>
    <submittedName>
        <fullName evidence="1">Uncharacterized protein</fullName>
    </submittedName>
</protein>
<keyword evidence="2" id="KW-1185">Reference proteome</keyword>
<proteinExistence type="predicted"/>
<name>A0ACC0CDC9_CATRO</name>
<comment type="caution">
    <text evidence="1">The sequence shown here is derived from an EMBL/GenBank/DDBJ whole genome shotgun (WGS) entry which is preliminary data.</text>
</comment>
<organism evidence="1 2">
    <name type="scientific">Catharanthus roseus</name>
    <name type="common">Madagascar periwinkle</name>
    <name type="synonym">Vinca rosea</name>
    <dbReference type="NCBI Taxonomy" id="4058"/>
    <lineage>
        <taxon>Eukaryota</taxon>
        <taxon>Viridiplantae</taxon>
        <taxon>Streptophyta</taxon>
        <taxon>Embryophyta</taxon>
        <taxon>Tracheophyta</taxon>
        <taxon>Spermatophyta</taxon>
        <taxon>Magnoliopsida</taxon>
        <taxon>eudicotyledons</taxon>
        <taxon>Gunneridae</taxon>
        <taxon>Pentapetalae</taxon>
        <taxon>asterids</taxon>
        <taxon>lamiids</taxon>
        <taxon>Gentianales</taxon>
        <taxon>Apocynaceae</taxon>
        <taxon>Rauvolfioideae</taxon>
        <taxon>Vinceae</taxon>
        <taxon>Catharanthinae</taxon>
        <taxon>Catharanthus</taxon>
    </lineage>
</organism>
<evidence type="ECO:0000313" key="1">
    <source>
        <dbReference type="EMBL" id="KAI5682899.1"/>
    </source>
</evidence>
<evidence type="ECO:0000313" key="2">
    <source>
        <dbReference type="Proteomes" id="UP001060085"/>
    </source>
</evidence>
<dbReference type="Proteomes" id="UP001060085">
    <property type="component" value="Linkage Group LG01"/>
</dbReference>
<accession>A0ACC0CDC9</accession>
<dbReference type="EMBL" id="CM044701">
    <property type="protein sequence ID" value="KAI5682899.1"/>
    <property type="molecule type" value="Genomic_DNA"/>
</dbReference>
<sequence length="195" mass="21009">MKSLSIFLSSPSNCSTHSTHYHHHLPDSHHHLPTATAVVFLLFLFFSSSSYASVAEEGGKRRRKKKEEERGRRRGGSRWRRLSGAGDGGCLAVVVVVGANFCYDLLFGSVGGLHCTWLVPRTRASSDGVDVLDSGEWIHLKRGVDAEGVAQSIYVDTASCSAVGFGRLVESQEGLETEVGPTADLVGAPGVYSQF</sequence>
<gene>
    <name evidence="1" type="ORF">M9H77_04127</name>
</gene>
<reference evidence="2" key="1">
    <citation type="journal article" date="2023" name="Nat. Plants">
        <title>Single-cell RNA sequencing provides a high-resolution roadmap for understanding the multicellular compartmentation of specialized metabolism.</title>
        <authorList>
            <person name="Sun S."/>
            <person name="Shen X."/>
            <person name="Li Y."/>
            <person name="Li Y."/>
            <person name="Wang S."/>
            <person name="Li R."/>
            <person name="Zhang H."/>
            <person name="Shen G."/>
            <person name="Guo B."/>
            <person name="Wei J."/>
            <person name="Xu J."/>
            <person name="St-Pierre B."/>
            <person name="Chen S."/>
            <person name="Sun C."/>
        </authorList>
    </citation>
    <scope>NUCLEOTIDE SEQUENCE [LARGE SCALE GENOMIC DNA]</scope>
</reference>